<reference evidence="1 2" key="1">
    <citation type="submission" date="2024-03" db="EMBL/GenBank/DDBJ databases">
        <title>Whole genomes of four grape xylem sap localized bacterial endophytes.</title>
        <authorList>
            <person name="Kumar G."/>
            <person name="Savka M.A."/>
        </authorList>
    </citation>
    <scope>NUCLEOTIDE SEQUENCE [LARGE SCALE GENOMIC DNA]</scope>
    <source>
        <strain evidence="1 2">RIT_GXS8</strain>
    </source>
</reference>
<gene>
    <name evidence="1" type="ORF">WMN62_06395</name>
</gene>
<protein>
    <submittedName>
        <fullName evidence="1">DUF6510 family protein</fullName>
    </submittedName>
</protein>
<dbReference type="InterPro" id="IPR045423">
    <property type="entry name" value="DUF6510"/>
</dbReference>
<dbReference type="Proteomes" id="UP001370299">
    <property type="component" value="Unassembled WGS sequence"/>
</dbReference>
<dbReference type="RefSeq" id="WP_340196110.1">
    <property type="nucleotide sequence ID" value="NZ_JBBKAP010000020.1"/>
</dbReference>
<keyword evidence="2" id="KW-1185">Reference proteome</keyword>
<comment type="caution">
    <text evidence="1">The sequence shown here is derived from an EMBL/GenBank/DDBJ whole genome shotgun (WGS) entry which is preliminary data.</text>
</comment>
<dbReference type="EMBL" id="JBBLYY010000034">
    <property type="protein sequence ID" value="MEK0171096.1"/>
    <property type="molecule type" value="Genomic_DNA"/>
</dbReference>
<proteinExistence type="predicted"/>
<accession>A0ABU8YAI7</accession>
<name>A0ABU8YAI7_9MICO</name>
<evidence type="ECO:0000313" key="2">
    <source>
        <dbReference type="Proteomes" id="UP001370299"/>
    </source>
</evidence>
<dbReference type="Pfam" id="PF20120">
    <property type="entry name" value="DUF6510"/>
    <property type="match status" value="1"/>
</dbReference>
<evidence type="ECO:0000313" key="1">
    <source>
        <dbReference type="EMBL" id="MEK0171096.1"/>
    </source>
</evidence>
<organism evidence="1 2">
    <name type="scientific">Curtobacterium citreum</name>
    <dbReference type="NCBI Taxonomy" id="2036"/>
    <lineage>
        <taxon>Bacteria</taxon>
        <taxon>Bacillati</taxon>
        <taxon>Actinomycetota</taxon>
        <taxon>Actinomycetes</taxon>
        <taxon>Micrococcales</taxon>
        <taxon>Microbacteriaceae</taxon>
        <taxon>Curtobacterium</taxon>
    </lineage>
</organism>
<sequence>MTVVDGNALAGVLSEVLGPEPTVTVLCCAGCGSLGSVARTAVHRTAMGSVARCRDCDTVLVTVVDAGATRWVGLPGTRAAAASLPEGLG</sequence>